<evidence type="ECO:0000313" key="3">
    <source>
        <dbReference type="Proteomes" id="UP000218690"/>
    </source>
</evidence>
<organism evidence="2 3">
    <name type="scientific">Corynebacterium accolens</name>
    <dbReference type="NCBI Taxonomy" id="38284"/>
    <lineage>
        <taxon>Bacteria</taxon>
        <taxon>Bacillati</taxon>
        <taxon>Actinomycetota</taxon>
        <taxon>Actinomycetes</taxon>
        <taxon>Mycobacteriales</taxon>
        <taxon>Corynebacteriaceae</taxon>
        <taxon>Corynebacterium</taxon>
    </lineage>
</organism>
<accession>A0A2A4ANM2</accession>
<name>A0A2A4ANM2_9CORY</name>
<proteinExistence type="predicted"/>
<feature type="transmembrane region" description="Helical" evidence="1">
    <location>
        <begin position="45"/>
        <end position="63"/>
    </location>
</feature>
<dbReference type="EMBL" id="NWBP01000007">
    <property type="protein sequence ID" value="PCC83738.1"/>
    <property type="molecule type" value="Genomic_DNA"/>
</dbReference>
<keyword evidence="1" id="KW-0472">Membrane</keyword>
<protein>
    <submittedName>
        <fullName evidence="2">Uncharacterized protein</fullName>
    </submittedName>
</protein>
<keyword evidence="1" id="KW-1133">Transmembrane helix</keyword>
<comment type="caution">
    <text evidence="2">The sequence shown here is derived from an EMBL/GenBank/DDBJ whole genome shotgun (WGS) entry which is preliminary data.</text>
</comment>
<dbReference type="AlphaFoldDB" id="A0A2A4ANM2"/>
<evidence type="ECO:0000256" key="1">
    <source>
        <dbReference type="SAM" id="Phobius"/>
    </source>
</evidence>
<gene>
    <name evidence="2" type="ORF">COM45_01745</name>
</gene>
<dbReference type="Proteomes" id="UP000218690">
    <property type="component" value="Unassembled WGS sequence"/>
</dbReference>
<evidence type="ECO:0000313" key="2">
    <source>
        <dbReference type="EMBL" id="PCC83738.1"/>
    </source>
</evidence>
<keyword evidence="1" id="KW-0812">Transmembrane</keyword>
<reference evidence="2 3" key="1">
    <citation type="submission" date="2017-09" db="EMBL/GenBank/DDBJ databases">
        <title>Draft Genome Sequence of Corynebacterium accolens AH4003.</title>
        <authorList>
            <person name="Chen Y."/>
            <person name="Oosthuysen W.F."/>
            <person name="Kelley S."/>
            <person name="Horswill A."/>
        </authorList>
    </citation>
    <scope>NUCLEOTIDE SEQUENCE [LARGE SCALE GENOMIC DNA]</scope>
    <source>
        <strain evidence="2 3">AH4003</strain>
    </source>
</reference>
<sequence length="79" mass="8471">MASKKFAFATGTRKVSVNNNKLVPCLVAGAILGVVLWVASGMLVLFPIGLALGLLGLPILAVSRDESKSRKRRDDTFRD</sequence>
<feature type="transmembrane region" description="Helical" evidence="1">
    <location>
        <begin position="21"/>
        <end position="39"/>
    </location>
</feature>